<comment type="caution">
    <text evidence="2">The sequence shown here is derived from an EMBL/GenBank/DDBJ whole genome shotgun (WGS) entry which is preliminary data.</text>
</comment>
<dbReference type="InterPro" id="IPR002513">
    <property type="entry name" value="Tn3_Tnp_DDE_dom"/>
</dbReference>
<dbReference type="EMBL" id="JAGETQ010000001">
    <property type="protein sequence ID" value="MBO1915718.1"/>
    <property type="molecule type" value="Genomic_DNA"/>
</dbReference>
<reference evidence="2" key="1">
    <citation type="submission" date="2021-03" db="EMBL/GenBank/DDBJ databases">
        <title>Molecular epidemiology and mechanisms of colistin and carbapenem resistance in Enterobacteriaceae from clinical isolates, the environment and porcine samples in Pretoria, South Africa.</title>
        <authorList>
            <person name="Bogoshi D."/>
            <person name="Mbelle N.M."/>
            <person name="Naidoo V."/>
            <person name="Osei Sekyere J."/>
        </authorList>
    </citation>
    <scope>NUCLEOTIDE SEQUENCE</scope>
    <source>
        <strain evidence="2">C052</strain>
    </source>
</reference>
<evidence type="ECO:0000259" key="1">
    <source>
        <dbReference type="Pfam" id="PF01526"/>
    </source>
</evidence>
<name>A0A939SQY0_PRORE</name>
<dbReference type="Pfam" id="PF01526">
    <property type="entry name" value="DDE_Tnp_Tn3"/>
    <property type="match status" value="1"/>
</dbReference>
<feature type="domain" description="Tn3 transposase DDE" evidence="1">
    <location>
        <begin position="9"/>
        <end position="203"/>
    </location>
</feature>
<dbReference type="Proteomes" id="UP000664477">
    <property type="component" value="Unassembled WGS sequence"/>
</dbReference>
<accession>A0A939SQY0</accession>
<evidence type="ECO:0000313" key="2">
    <source>
        <dbReference type="EMBL" id="MBO1915718.1"/>
    </source>
</evidence>
<proteinExistence type="predicted"/>
<evidence type="ECO:0000313" key="3">
    <source>
        <dbReference type="Proteomes" id="UP000664477"/>
    </source>
</evidence>
<gene>
    <name evidence="2" type="ORF">J4727_00630</name>
</gene>
<dbReference type="AlphaFoldDB" id="A0A939SQY0"/>
<dbReference type="GO" id="GO:0006313">
    <property type="term" value="P:DNA transposition"/>
    <property type="evidence" value="ECO:0007669"/>
    <property type="project" value="InterPro"/>
</dbReference>
<protein>
    <submittedName>
        <fullName evidence="2">Tn3 family transposase</fullName>
    </submittedName>
</protein>
<dbReference type="GO" id="GO:0004803">
    <property type="term" value="F:transposase activity"/>
    <property type="evidence" value="ECO:0007669"/>
    <property type="project" value="InterPro"/>
</dbReference>
<sequence>MRLKYRIKKENTKAKEGDLLACIFEMVQTMVFTICHQYQIVLSVLRAVNDGYIRPETTSEANDMISNALAKLPIFNYYTINESAPFGSIDGQKHGCRINTFKARFSAKYFRKGKGVSALTLVSNHVPINTKVISANEYEAHYAFDLLYNNTCDIQPKTLATDTHGVNNVNFAILDLFGYQFAPRYAKFKHVFNELFEIELDEVVSLKLKNRSIYHSFRRSGKIFNG</sequence>
<organism evidence="2 3">
    <name type="scientific">Providencia rettgeri</name>
    <dbReference type="NCBI Taxonomy" id="587"/>
    <lineage>
        <taxon>Bacteria</taxon>
        <taxon>Pseudomonadati</taxon>
        <taxon>Pseudomonadota</taxon>
        <taxon>Gammaproteobacteria</taxon>
        <taxon>Enterobacterales</taxon>
        <taxon>Morganellaceae</taxon>
        <taxon>Providencia</taxon>
    </lineage>
</organism>